<dbReference type="GeneID" id="30145829"/>
<dbReference type="InterPro" id="IPR025867">
    <property type="entry name" value="MnmE_helical"/>
</dbReference>
<dbReference type="Pfam" id="PF12631">
    <property type="entry name" value="MnmE_helical"/>
    <property type="match status" value="1"/>
</dbReference>
<evidence type="ECO:0000256" key="4">
    <source>
        <dbReference type="ARBA" id="ARBA00022741"/>
    </source>
</evidence>
<proteinExistence type="inferred from homology"/>
<evidence type="ECO:0000313" key="9">
    <source>
        <dbReference type="Proteomes" id="UP000094336"/>
    </source>
</evidence>
<dbReference type="GO" id="GO:0070899">
    <property type="term" value="P:mitochondrial tRNA wobble uridine modification"/>
    <property type="evidence" value="ECO:0007669"/>
    <property type="project" value="EnsemblFungi"/>
</dbReference>
<protein>
    <recommendedName>
        <fullName evidence="7">TrmE-type G domain-containing protein</fullName>
    </recommendedName>
</protein>
<keyword evidence="9" id="KW-1185">Reference proteome</keyword>
<dbReference type="InterPro" id="IPR006073">
    <property type="entry name" value="GTP-bd"/>
</dbReference>
<dbReference type="FunFam" id="3.30.1360.120:FF:000007">
    <property type="entry name" value="tRNA modification GTPase GTPBP3, mitochondrial"/>
    <property type="match status" value="1"/>
</dbReference>
<dbReference type="PRINTS" id="PR00449">
    <property type="entry name" value="RASTRNSFRMNG"/>
</dbReference>
<dbReference type="GO" id="GO:0030488">
    <property type="term" value="P:tRNA methylation"/>
    <property type="evidence" value="ECO:0007669"/>
    <property type="project" value="TreeGrafter"/>
</dbReference>
<dbReference type="HAMAP" id="MF_00379">
    <property type="entry name" value="GTPase_MnmE"/>
    <property type="match status" value="1"/>
</dbReference>
<dbReference type="Gene3D" id="3.30.1360.120">
    <property type="entry name" value="Probable tRNA modification gtpase trme, domain 1"/>
    <property type="match status" value="1"/>
</dbReference>
<dbReference type="GO" id="GO:0005525">
    <property type="term" value="F:GTP binding"/>
    <property type="evidence" value="ECO:0007669"/>
    <property type="project" value="UniProtKB-KW"/>
</dbReference>
<dbReference type="InterPro" id="IPR004520">
    <property type="entry name" value="GTPase_MnmE"/>
</dbReference>
<dbReference type="InterPro" id="IPR018948">
    <property type="entry name" value="GTP-bd_TrmE_N"/>
</dbReference>
<dbReference type="AlphaFoldDB" id="A0A1E3QVK9"/>
<keyword evidence="3 6" id="KW-0819">tRNA processing</keyword>
<dbReference type="GO" id="GO:0005743">
    <property type="term" value="C:mitochondrial inner membrane"/>
    <property type="evidence" value="ECO:0007669"/>
    <property type="project" value="EnsemblFungi"/>
</dbReference>
<dbReference type="PANTHER" id="PTHR42714:SF2">
    <property type="entry name" value="TRNA MODIFICATION GTPASE GTPBP3, MITOCHONDRIAL"/>
    <property type="match status" value="1"/>
</dbReference>
<evidence type="ECO:0000256" key="1">
    <source>
        <dbReference type="ARBA" id="ARBA00004173"/>
    </source>
</evidence>
<dbReference type="InterPro" id="IPR027266">
    <property type="entry name" value="TrmE/GcvT-like"/>
</dbReference>
<dbReference type="STRING" id="984486.A0A1E3QVK9"/>
<dbReference type="GO" id="GO:0003924">
    <property type="term" value="F:GTPase activity"/>
    <property type="evidence" value="ECO:0007669"/>
    <property type="project" value="InterPro"/>
</dbReference>
<accession>A0A1E3QVK9</accession>
<dbReference type="CDD" id="cd14858">
    <property type="entry name" value="TrmE_N"/>
    <property type="match status" value="1"/>
</dbReference>
<comment type="subcellular location">
    <subcellularLocation>
        <location evidence="1">Mitochondrion</location>
    </subcellularLocation>
</comment>
<feature type="domain" description="TrmE-type G" evidence="7">
    <location>
        <begin position="251"/>
        <end position="421"/>
    </location>
</feature>
<keyword evidence="4 6" id="KW-0547">Nucleotide-binding</keyword>
<evidence type="ECO:0000313" key="8">
    <source>
        <dbReference type="EMBL" id="ODQ81695.1"/>
    </source>
</evidence>
<dbReference type="NCBIfam" id="TIGR00231">
    <property type="entry name" value="small_GTP"/>
    <property type="match status" value="1"/>
</dbReference>
<dbReference type="CDD" id="cd04164">
    <property type="entry name" value="trmE"/>
    <property type="match status" value="1"/>
</dbReference>
<dbReference type="NCBIfam" id="NF003661">
    <property type="entry name" value="PRK05291.1-3"/>
    <property type="match status" value="1"/>
</dbReference>
<name>A0A1E3QVK9_9ASCO</name>
<dbReference type="Gene3D" id="3.40.50.300">
    <property type="entry name" value="P-loop containing nucleotide triphosphate hydrolases"/>
    <property type="match status" value="1"/>
</dbReference>
<evidence type="ECO:0000256" key="5">
    <source>
        <dbReference type="ARBA" id="ARBA00023134"/>
    </source>
</evidence>
<dbReference type="PROSITE" id="PS51709">
    <property type="entry name" value="G_TRME"/>
    <property type="match status" value="1"/>
</dbReference>
<comment type="similarity">
    <text evidence="2 6">Belongs to the TRAFAC class TrmE-Era-EngA-EngB-Septin-like GTPase superfamily. TrmE GTPase family.</text>
</comment>
<evidence type="ECO:0000256" key="6">
    <source>
        <dbReference type="RuleBase" id="RU003313"/>
    </source>
</evidence>
<dbReference type="Gene3D" id="1.20.120.430">
    <property type="entry name" value="tRNA modification GTPase MnmE domain 2"/>
    <property type="match status" value="1"/>
</dbReference>
<evidence type="ECO:0000256" key="2">
    <source>
        <dbReference type="ARBA" id="ARBA00011043"/>
    </source>
</evidence>
<dbReference type="Proteomes" id="UP000094336">
    <property type="component" value="Unassembled WGS sequence"/>
</dbReference>
<dbReference type="EMBL" id="KV454427">
    <property type="protein sequence ID" value="ODQ81695.1"/>
    <property type="molecule type" value="Genomic_DNA"/>
</dbReference>
<dbReference type="Pfam" id="PF10396">
    <property type="entry name" value="TrmE_N"/>
    <property type="match status" value="1"/>
</dbReference>
<dbReference type="InterPro" id="IPR027368">
    <property type="entry name" value="MnmE_dom2"/>
</dbReference>
<gene>
    <name evidence="8" type="ORF">BABINDRAFT_159952</name>
</gene>
<dbReference type="InterPro" id="IPR027417">
    <property type="entry name" value="P-loop_NTPase"/>
</dbReference>
<dbReference type="InterPro" id="IPR031168">
    <property type="entry name" value="G_TrmE"/>
</dbReference>
<evidence type="ECO:0000256" key="3">
    <source>
        <dbReference type="ARBA" id="ARBA00022694"/>
    </source>
</evidence>
<dbReference type="PANTHER" id="PTHR42714">
    <property type="entry name" value="TRNA MODIFICATION GTPASE GTPBP3"/>
    <property type="match status" value="1"/>
</dbReference>
<dbReference type="SUPFAM" id="SSF52540">
    <property type="entry name" value="P-loop containing nucleoside triphosphate hydrolases"/>
    <property type="match status" value="1"/>
</dbReference>
<dbReference type="InterPro" id="IPR005225">
    <property type="entry name" value="Small_GTP-bd"/>
</dbReference>
<reference evidence="9" key="1">
    <citation type="submission" date="2016-05" db="EMBL/GenBank/DDBJ databases">
        <title>Comparative genomics of biotechnologically important yeasts.</title>
        <authorList>
            <consortium name="DOE Joint Genome Institute"/>
            <person name="Riley R."/>
            <person name="Haridas S."/>
            <person name="Wolfe K.H."/>
            <person name="Lopes M.R."/>
            <person name="Hittinger C.T."/>
            <person name="Goker M."/>
            <person name="Salamov A."/>
            <person name="Wisecaver J."/>
            <person name="Long T.M."/>
            <person name="Aerts A.L."/>
            <person name="Barry K."/>
            <person name="Choi C."/>
            <person name="Clum A."/>
            <person name="Coughlan A.Y."/>
            <person name="Deshpande S."/>
            <person name="Douglass A.P."/>
            <person name="Hanson S.J."/>
            <person name="Klenk H.-P."/>
            <person name="Labutti K."/>
            <person name="Lapidus A."/>
            <person name="Lindquist E."/>
            <person name="Lipzen A."/>
            <person name="Meier-Kolthoff J.P."/>
            <person name="Ohm R.A."/>
            <person name="Otillar R.P."/>
            <person name="Pangilinan J."/>
            <person name="Peng Y."/>
            <person name="Rokas A."/>
            <person name="Rosa C.A."/>
            <person name="Scheuner C."/>
            <person name="Sibirny A.A."/>
            <person name="Slot J.C."/>
            <person name="Stielow J.B."/>
            <person name="Sun H."/>
            <person name="Kurtzman C.P."/>
            <person name="Blackwell M."/>
            <person name="Grigoriev I.V."/>
            <person name="Jeffries T.W."/>
        </authorList>
    </citation>
    <scope>NUCLEOTIDE SEQUENCE [LARGE SCALE GENOMIC DNA]</scope>
    <source>
        <strain evidence="9">NRRL Y-12698</strain>
    </source>
</reference>
<evidence type="ECO:0000259" key="7">
    <source>
        <dbReference type="PROSITE" id="PS51709"/>
    </source>
</evidence>
<sequence>MLIQRGFRLAVRQLVSYPSQVRSTYHLPTIYALSTKLGRAAISVVRISGSESKYIYEKLTGATTPPKPKTASVRKLYSPETGIMLDEALTFFFQGPKTYTGEDLLELHLHGGNAVVAAVLKAIKHLHNSQTDNYIRYAENGEFSRRAFQNGRFDLTEVEGIREMIDAETESQRVAALSSMKGENKQLFFGWREEIVKNVALLTTVIDFGEDHDLEEVTELFDTVETNILVLQDEINGYLTRIQRSEILLKGIKLTLLGPPNAGKSSLLNSIANREAAIVSDIAGTTRDVIDIPLDINGYKVVIGDTAGIRAIGEADKIEAEGIKRAKKKSLDGNLVILVLPINEKFIDSSLIEHIKEVKSDQRVIVVLNKCDLVADRVERQQAIDHFITILGLPKDSFATVSCLSSFGMDELLEILTQEFKSITLTEDHDPITISQRSRDIFQNDVLFGFSQFRQFKDEEDIVLATEGLKHSIEGIGKITGQSVGIEEVLGVVFSNFCIGK</sequence>
<dbReference type="OrthoDB" id="188276at2759"/>
<dbReference type="Pfam" id="PF01926">
    <property type="entry name" value="MMR_HSR1"/>
    <property type="match status" value="1"/>
</dbReference>
<keyword evidence="5 6" id="KW-0342">GTP-binding</keyword>
<dbReference type="RefSeq" id="XP_018987023.1">
    <property type="nucleotide sequence ID" value="XM_019127976.1"/>
</dbReference>
<organism evidence="8 9">
    <name type="scientific">Babjeviella inositovora NRRL Y-12698</name>
    <dbReference type="NCBI Taxonomy" id="984486"/>
    <lineage>
        <taxon>Eukaryota</taxon>
        <taxon>Fungi</taxon>
        <taxon>Dikarya</taxon>
        <taxon>Ascomycota</taxon>
        <taxon>Saccharomycotina</taxon>
        <taxon>Pichiomycetes</taxon>
        <taxon>Serinales incertae sedis</taxon>
        <taxon>Babjeviella</taxon>
    </lineage>
</organism>
<dbReference type="NCBIfam" id="TIGR00450">
    <property type="entry name" value="mnmE_trmE_thdF"/>
    <property type="match status" value="1"/>
</dbReference>